<evidence type="ECO:0008006" key="4">
    <source>
        <dbReference type="Google" id="ProtNLM"/>
    </source>
</evidence>
<dbReference type="EMBL" id="CP045273">
    <property type="protein sequence ID" value="QJX80610.1"/>
    <property type="molecule type" value="Genomic_DNA"/>
</dbReference>
<gene>
    <name evidence="2" type="ORF">FDZ14_31460</name>
</gene>
<geneLocation type="plasmid" evidence="3">
    <name>pfdu301a</name>
</geneLocation>
<protein>
    <recommendedName>
        <fullName evidence="4">PrgI family protein</fullName>
    </recommendedName>
</protein>
<keyword evidence="1" id="KW-1133">Transmembrane helix</keyword>
<organism evidence="2 3">
    <name type="scientific">Priestia megaterium</name>
    <name type="common">Bacillus megaterium</name>
    <dbReference type="NCBI Taxonomy" id="1404"/>
    <lineage>
        <taxon>Bacteria</taxon>
        <taxon>Bacillati</taxon>
        <taxon>Bacillota</taxon>
        <taxon>Bacilli</taxon>
        <taxon>Bacillales</taxon>
        <taxon>Bacillaceae</taxon>
        <taxon>Priestia</taxon>
    </lineage>
</organism>
<dbReference type="Proteomes" id="UP000501076">
    <property type="component" value="Plasmid pFDU301A"/>
</dbReference>
<reference evidence="2 3" key="1">
    <citation type="submission" date="2019-10" db="EMBL/GenBank/DDBJ databases">
        <title>Complete genome sequences for adaption low water activity.</title>
        <authorList>
            <person name="Zhao L."/>
            <person name="Zhong J."/>
        </authorList>
    </citation>
    <scope>NUCLEOTIDE SEQUENCE [LARGE SCALE GENOMIC DNA]</scope>
    <source>
        <strain evidence="2 3">FDU301</strain>
        <plasmid evidence="3">pfdu301a</plasmid>
    </source>
</reference>
<feature type="transmembrane region" description="Helical" evidence="1">
    <location>
        <begin position="45"/>
        <end position="65"/>
    </location>
</feature>
<evidence type="ECO:0000313" key="3">
    <source>
        <dbReference type="Proteomes" id="UP000501076"/>
    </source>
</evidence>
<keyword evidence="1" id="KW-0472">Membrane</keyword>
<accession>A0A6M6E1D0</accession>
<dbReference type="RefSeq" id="WP_171778605.1">
    <property type="nucleotide sequence ID" value="NZ_CP045273.1"/>
</dbReference>
<feature type="transmembrane region" description="Helical" evidence="1">
    <location>
        <begin position="21"/>
        <end position="39"/>
    </location>
</feature>
<evidence type="ECO:0000313" key="2">
    <source>
        <dbReference type="EMBL" id="QJX80610.1"/>
    </source>
</evidence>
<dbReference type="AlphaFoldDB" id="A0A6M6E1D0"/>
<keyword evidence="1" id="KW-0812">Transmembrane</keyword>
<keyword evidence="2" id="KW-0614">Plasmid</keyword>
<proteinExistence type="predicted"/>
<evidence type="ECO:0000256" key="1">
    <source>
        <dbReference type="SAM" id="Phobius"/>
    </source>
</evidence>
<sequence>MYDFIIPQELNIADRIGKFTFAQWGFLAGGMLVIMTMLISKNIPMWVSILVGVPVVVLCLFLAFVKKYNMPMYEYLIVLMIYKTLPQEMIYSATESVIEYDEFDNDEEVEENLIIA</sequence>
<name>A0A6M6E1D0_PRIMG</name>